<feature type="transmembrane region" description="Helical" evidence="13">
    <location>
        <begin position="61"/>
        <end position="82"/>
    </location>
</feature>
<evidence type="ECO:0000256" key="3">
    <source>
        <dbReference type="ARBA" id="ARBA00022448"/>
    </source>
</evidence>
<dbReference type="PANTHER" id="PTHR31462">
    <property type="entry name" value="ENDOSOMAL/LYSOSOMAL POTASSIUM CHANNEL TMEM175"/>
    <property type="match status" value="1"/>
</dbReference>
<dbReference type="PANTHER" id="PTHR31462:SF5">
    <property type="entry name" value="ENDOSOMAL_LYSOSOMAL PROTON CHANNEL TMEM175"/>
    <property type="match status" value="1"/>
</dbReference>
<reference evidence="14 15" key="1">
    <citation type="submission" date="2020-07" db="EMBL/GenBank/DDBJ databases">
        <title>Streptomyces isolated from Indian soil.</title>
        <authorList>
            <person name="Mandal S."/>
            <person name="Maiti P.K."/>
        </authorList>
    </citation>
    <scope>NUCLEOTIDE SEQUENCE [LARGE SCALE GENOMIC DNA]</scope>
    <source>
        <strain evidence="14 15">PSKA28</strain>
    </source>
</reference>
<evidence type="ECO:0000256" key="10">
    <source>
        <dbReference type="ARBA" id="ARBA00023136"/>
    </source>
</evidence>
<evidence type="ECO:0000256" key="11">
    <source>
        <dbReference type="ARBA" id="ARBA00023303"/>
    </source>
</evidence>
<evidence type="ECO:0000256" key="12">
    <source>
        <dbReference type="ARBA" id="ARBA00034430"/>
    </source>
</evidence>
<dbReference type="Proteomes" id="UP000545761">
    <property type="component" value="Unassembled WGS sequence"/>
</dbReference>
<feature type="transmembrane region" description="Helical" evidence="13">
    <location>
        <begin position="132"/>
        <end position="153"/>
    </location>
</feature>
<evidence type="ECO:0000313" key="14">
    <source>
        <dbReference type="EMBL" id="MBA2946357.1"/>
    </source>
</evidence>
<comment type="caution">
    <text evidence="14">The sequence shown here is derived from an EMBL/GenBank/DDBJ whole genome shotgun (WGS) entry which is preliminary data.</text>
</comment>
<organism evidence="14 15">
    <name type="scientific">Streptomyces himalayensis subsp. himalayensis</name>
    <dbReference type="NCBI Taxonomy" id="2756131"/>
    <lineage>
        <taxon>Bacteria</taxon>
        <taxon>Bacillati</taxon>
        <taxon>Actinomycetota</taxon>
        <taxon>Actinomycetes</taxon>
        <taxon>Kitasatosporales</taxon>
        <taxon>Streptomycetaceae</taxon>
        <taxon>Streptomyces</taxon>
        <taxon>Streptomyces himalayensis</taxon>
    </lineage>
</organism>
<feature type="transmembrane region" description="Helical" evidence="13">
    <location>
        <begin position="165"/>
        <end position="185"/>
    </location>
</feature>
<accession>A0A7W0DJQ1</accession>
<feature type="transmembrane region" description="Helical" evidence="13">
    <location>
        <begin position="205"/>
        <end position="223"/>
    </location>
</feature>
<keyword evidence="3" id="KW-0813">Transport</keyword>
<evidence type="ECO:0000256" key="7">
    <source>
        <dbReference type="ARBA" id="ARBA00022958"/>
    </source>
</evidence>
<evidence type="ECO:0000256" key="6">
    <source>
        <dbReference type="ARBA" id="ARBA00022826"/>
    </source>
</evidence>
<comment type="catalytic activity">
    <reaction evidence="12">
        <text>K(+)(in) = K(+)(out)</text>
        <dbReference type="Rhea" id="RHEA:29463"/>
        <dbReference type="ChEBI" id="CHEBI:29103"/>
    </reaction>
</comment>
<keyword evidence="10 13" id="KW-0472">Membrane</keyword>
<protein>
    <submittedName>
        <fullName evidence="14">DUF1211 domain-containing protein</fullName>
    </submittedName>
</protein>
<evidence type="ECO:0000256" key="5">
    <source>
        <dbReference type="ARBA" id="ARBA00022692"/>
    </source>
</evidence>
<sequence length="263" mass="28787">MLFRREQGCCRWRPRHFGGRLNTFRWINLNIVGHYRLLTLGWGAVNGHQRVRDDEGSATRLLALSDGVFAIAMTLLALDIALPDGLDDAGFEQALRDVMPNVWAYALSFLVIAAFWRGHHQIFRYVRDVDGTIVRLGLLSLGLIALMPFPTTLLAEYGDLPQSVAVYSGAVAAMGATQLALTVAVWKRPWLGSAALPDPVARNDVADLASTVLVFAVAVPLAFVSPTGAKLWWAVLIPVKSFTGRRGKRLRAAAQTLEPDSTP</sequence>
<keyword evidence="6" id="KW-0631">Potassium channel</keyword>
<evidence type="ECO:0000256" key="8">
    <source>
        <dbReference type="ARBA" id="ARBA00022989"/>
    </source>
</evidence>
<keyword evidence="11" id="KW-0407">Ion channel</keyword>
<evidence type="ECO:0000313" key="15">
    <source>
        <dbReference type="Proteomes" id="UP000545761"/>
    </source>
</evidence>
<dbReference type="GO" id="GO:0005267">
    <property type="term" value="F:potassium channel activity"/>
    <property type="evidence" value="ECO:0007669"/>
    <property type="project" value="UniProtKB-KW"/>
</dbReference>
<gene>
    <name evidence="14" type="ORF">H1D24_11155</name>
</gene>
<dbReference type="InterPro" id="IPR010617">
    <property type="entry name" value="TMEM175-like"/>
</dbReference>
<evidence type="ECO:0000256" key="9">
    <source>
        <dbReference type="ARBA" id="ARBA00023065"/>
    </source>
</evidence>
<feature type="transmembrane region" description="Helical" evidence="13">
    <location>
        <begin position="102"/>
        <end position="120"/>
    </location>
</feature>
<dbReference type="EMBL" id="JACEHE010000005">
    <property type="protein sequence ID" value="MBA2946357.1"/>
    <property type="molecule type" value="Genomic_DNA"/>
</dbReference>
<evidence type="ECO:0000256" key="13">
    <source>
        <dbReference type="SAM" id="Phobius"/>
    </source>
</evidence>
<dbReference type="AlphaFoldDB" id="A0A7W0DJQ1"/>
<evidence type="ECO:0000256" key="2">
    <source>
        <dbReference type="ARBA" id="ARBA00006920"/>
    </source>
</evidence>
<comment type="similarity">
    <text evidence="2">Belongs to the TMEM175 family.</text>
</comment>
<name>A0A7W0DJQ1_9ACTN</name>
<keyword evidence="9" id="KW-0406">Ion transport</keyword>
<keyword evidence="4" id="KW-0633">Potassium transport</keyword>
<comment type="subcellular location">
    <subcellularLocation>
        <location evidence="1">Membrane</location>
        <topology evidence="1">Multi-pass membrane protein</topology>
    </subcellularLocation>
</comment>
<proteinExistence type="inferred from homology"/>
<evidence type="ECO:0000256" key="1">
    <source>
        <dbReference type="ARBA" id="ARBA00004141"/>
    </source>
</evidence>
<keyword evidence="8 13" id="KW-1133">Transmembrane helix</keyword>
<evidence type="ECO:0000256" key="4">
    <source>
        <dbReference type="ARBA" id="ARBA00022538"/>
    </source>
</evidence>
<dbReference type="Pfam" id="PF06736">
    <property type="entry name" value="TMEM175"/>
    <property type="match status" value="1"/>
</dbReference>
<keyword evidence="7" id="KW-0630">Potassium</keyword>
<dbReference type="GO" id="GO:0016020">
    <property type="term" value="C:membrane"/>
    <property type="evidence" value="ECO:0007669"/>
    <property type="project" value="UniProtKB-SubCell"/>
</dbReference>
<keyword evidence="5 13" id="KW-0812">Transmembrane</keyword>
<dbReference type="GO" id="GO:0015252">
    <property type="term" value="F:proton channel activity"/>
    <property type="evidence" value="ECO:0007669"/>
    <property type="project" value="InterPro"/>
</dbReference>